<accession>A0A1I2XJ57</accession>
<reference evidence="1 2" key="1">
    <citation type="submission" date="2016-10" db="EMBL/GenBank/DDBJ databases">
        <authorList>
            <person name="de Groot N.N."/>
        </authorList>
    </citation>
    <scope>NUCLEOTIDE SEQUENCE [LARGE SCALE GENOMIC DNA]</scope>
    <source>
        <strain evidence="1 2">DSM 18684</strain>
    </source>
</reference>
<dbReference type="AlphaFoldDB" id="A0A1I2XJ57"/>
<proteinExistence type="predicted"/>
<dbReference type="STRING" id="414048.SAMN04489864_105238"/>
<dbReference type="Proteomes" id="UP000199666">
    <property type="component" value="Unassembled WGS sequence"/>
</dbReference>
<dbReference type="OrthoDB" id="277629at2"/>
<name>A0A1I2XJ57_9SPHI</name>
<protein>
    <submittedName>
        <fullName evidence="1">Uncharacterized protein</fullName>
    </submittedName>
</protein>
<gene>
    <name evidence="1" type="ORF">SAMN04489864_105238</name>
</gene>
<organism evidence="1 2">
    <name type="scientific">Pedobacter insulae</name>
    <dbReference type="NCBI Taxonomy" id="414048"/>
    <lineage>
        <taxon>Bacteria</taxon>
        <taxon>Pseudomonadati</taxon>
        <taxon>Bacteroidota</taxon>
        <taxon>Sphingobacteriia</taxon>
        <taxon>Sphingobacteriales</taxon>
        <taxon>Sphingobacteriaceae</taxon>
        <taxon>Pedobacter</taxon>
    </lineage>
</organism>
<dbReference type="RefSeq" id="WP_090993767.1">
    <property type="nucleotide sequence ID" value="NZ_FOPP01000005.1"/>
</dbReference>
<evidence type="ECO:0000313" key="2">
    <source>
        <dbReference type="Proteomes" id="UP000199666"/>
    </source>
</evidence>
<dbReference type="EMBL" id="FOPP01000005">
    <property type="protein sequence ID" value="SFH12736.1"/>
    <property type="molecule type" value="Genomic_DNA"/>
</dbReference>
<evidence type="ECO:0000313" key="1">
    <source>
        <dbReference type="EMBL" id="SFH12736.1"/>
    </source>
</evidence>
<keyword evidence="2" id="KW-1185">Reference proteome</keyword>
<sequence length="524" mass="59045">MMGKLRIIISLVGITCMIGCANSVSQQINHNRYLQNSNVHILNDSLKLHLTTPADIKYLISKKSIKSAMKKNKVKTVNPVLVYGTTASPSYQILVTIGDKLEKRGKNKLVLDTVIDNQVLHFLGITSDEEAANSMGTDLRNIYAGIKSGHNYMQDTSSVLSVLNRSMSSNAFLKVLLEMQQFPIPKNQGNSLEVQMQLTFASFLKNNPLYDDLVKQIESKFKPKDSVISVIKRQVTFDHAAMDTIVARARLTNVVMINENHFYPAHRTLILDLLPKLRAEGYAYLALEALGTSADTALNQPKTYPVLKTGFYTREQTYGNLIREAKKLGYQFVAYENEDPKKDREVGQAENLYRKTIGSDKHAKVLIVAGVDHILEHPFAGGKKWMASYFKDLAQVDPLTISQTHFNLYRNSGIGKYQLISKKDLNGIAGVAPVDYFLLNNSRGEVSLWKDRTNYHNRLDNTVQVSLFYKSEMKNESDYRQNVPYFTTLIPAGKTLEMPFNKGNLTVLVAYDKLGNVLEKRTVE</sequence>